<dbReference type="PANTHER" id="PTHR46797">
    <property type="entry name" value="HTH-TYPE TRANSCRIPTIONAL REGULATOR"/>
    <property type="match status" value="1"/>
</dbReference>
<dbReference type="Pfam" id="PF07883">
    <property type="entry name" value="Cupin_2"/>
    <property type="match status" value="1"/>
</dbReference>
<dbReference type="CDD" id="cd02209">
    <property type="entry name" value="cupin_XRE_C"/>
    <property type="match status" value="1"/>
</dbReference>
<dbReference type="SMART" id="SM00530">
    <property type="entry name" value="HTH_XRE"/>
    <property type="match status" value="1"/>
</dbReference>
<dbReference type="SUPFAM" id="SSF51182">
    <property type="entry name" value="RmlC-like cupins"/>
    <property type="match status" value="1"/>
</dbReference>
<proteinExistence type="predicted"/>
<dbReference type="InterPro" id="IPR010982">
    <property type="entry name" value="Lambda_DNA-bd_dom_sf"/>
</dbReference>
<dbReference type="PANTHER" id="PTHR46797:SF1">
    <property type="entry name" value="METHYLPHOSPHONATE SYNTHASE"/>
    <property type="match status" value="1"/>
</dbReference>
<gene>
    <name evidence="3" type="ORF">FHK82_05875</name>
</gene>
<accession>A0A558D934</accession>
<sequence length="193" mass="21040">MSSTLADSDNAAVTLSERVKLLRKKSGLTLEELAMASGVSRSMLSQIERGQANPTLTVACRIAQAFSISIGELVHEPWTQSGIEVIRANDASHLYRSDDQCRIRTLSPLNMEKSIEFYEISIAPGEALTSAAHFEGTKELFTLHKGSVEIHSSTDLCILKKGDSAHYRADVEHSIRNIGSGRAEGYLVVTYTG</sequence>
<dbReference type="CDD" id="cd00093">
    <property type="entry name" value="HTH_XRE"/>
    <property type="match status" value="1"/>
</dbReference>
<dbReference type="InterPro" id="IPR050807">
    <property type="entry name" value="TransReg_Diox_bact_type"/>
</dbReference>
<comment type="caution">
    <text evidence="3">The sequence shown here is derived from an EMBL/GenBank/DDBJ whole genome shotgun (WGS) entry which is preliminary data.</text>
</comment>
<keyword evidence="1" id="KW-0238">DNA-binding</keyword>
<dbReference type="InterPro" id="IPR001387">
    <property type="entry name" value="Cro/C1-type_HTH"/>
</dbReference>
<dbReference type="GO" id="GO:0003677">
    <property type="term" value="F:DNA binding"/>
    <property type="evidence" value="ECO:0007669"/>
    <property type="project" value="UniProtKB-KW"/>
</dbReference>
<dbReference type="Gene3D" id="2.60.120.10">
    <property type="entry name" value="Jelly Rolls"/>
    <property type="match status" value="1"/>
</dbReference>
<dbReference type="GO" id="GO:0005829">
    <property type="term" value="C:cytosol"/>
    <property type="evidence" value="ECO:0007669"/>
    <property type="project" value="TreeGrafter"/>
</dbReference>
<dbReference type="InterPro" id="IPR014710">
    <property type="entry name" value="RmlC-like_jellyroll"/>
</dbReference>
<dbReference type="InterPro" id="IPR011051">
    <property type="entry name" value="RmlC_Cupin_sf"/>
</dbReference>
<dbReference type="EMBL" id="VMRY01000014">
    <property type="protein sequence ID" value="TVT57528.1"/>
    <property type="molecule type" value="Genomic_DNA"/>
</dbReference>
<evidence type="ECO:0000256" key="1">
    <source>
        <dbReference type="ARBA" id="ARBA00023125"/>
    </source>
</evidence>
<reference evidence="3 4" key="1">
    <citation type="submission" date="2019-07" db="EMBL/GenBank/DDBJ databases">
        <title>The pathways for chlorine oxyanion respiration interact through the shared metabolite chlorate.</title>
        <authorList>
            <person name="Barnum T.P."/>
            <person name="Cheng Y."/>
            <person name="Hill K.A."/>
            <person name="Lucas L.N."/>
            <person name="Carlson H.K."/>
            <person name="Coates J.D."/>
        </authorList>
    </citation>
    <scope>NUCLEOTIDE SEQUENCE [LARGE SCALE GENOMIC DNA]</scope>
    <source>
        <strain evidence="3">BK-3</strain>
    </source>
</reference>
<dbReference type="Gene3D" id="1.10.260.40">
    <property type="entry name" value="lambda repressor-like DNA-binding domains"/>
    <property type="match status" value="1"/>
</dbReference>
<dbReference type="Pfam" id="PF01381">
    <property type="entry name" value="HTH_3"/>
    <property type="match status" value="1"/>
</dbReference>
<dbReference type="Proteomes" id="UP000317355">
    <property type="component" value="Unassembled WGS sequence"/>
</dbReference>
<dbReference type="InterPro" id="IPR013096">
    <property type="entry name" value="Cupin_2"/>
</dbReference>
<organism evidence="3 4">
    <name type="scientific">Sedimenticola thiotaurini</name>
    <dbReference type="NCBI Taxonomy" id="1543721"/>
    <lineage>
        <taxon>Bacteria</taxon>
        <taxon>Pseudomonadati</taxon>
        <taxon>Pseudomonadota</taxon>
        <taxon>Gammaproteobacteria</taxon>
        <taxon>Chromatiales</taxon>
        <taxon>Sedimenticolaceae</taxon>
        <taxon>Sedimenticola</taxon>
    </lineage>
</organism>
<dbReference type="GO" id="GO:0003700">
    <property type="term" value="F:DNA-binding transcription factor activity"/>
    <property type="evidence" value="ECO:0007669"/>
    <property type="project" value="TreeGrafter"/>
</dbReference>
<dbReference type="PROSITE" id="PS50943">
    <property type="entry name" value="HTH_CROC1"/>
    <property type="match status" value="1"/>
</dbReference>
<dbReference type="AlphaFoldDB" id="A0A558D934"/>
<evidence type="ECO:0000259" key="2">
    <source>
        <dbReference type="PROSITE" id="PS50943"/>
    </source>
</evidence>
<evidence type="ECO:0000313" key="3">
    <source>
        <dbReference type="EMBL" id="TVT57528.1"/>
    </source>
</evidence>
<name>A0A558D934_9GAMM</name>
<dbReference type="SUPFAM" id="SSF47413">
    <property type="entry name" value="lambda repressor-like DNA-binding domains"/>
    <property type="match status" value="1"/>
</dbReference>
<evidence type="ECO:0000313" key="4">
    <source>
        <dbReference type="Proteomes" id="UP000317355"/>
    </source>
</evidence>
<protein>
    <submittedName>
        <fullName evidence="3">Helix-turn-helix domain-containing protein</fullName>
    </submittedName>
</protein>
<feature type="domain" description="HTH cro/C1-type" evidence="2">
    <location>
        <begin position="19"/>
        <end position="73"/>
    </location>
</feature>